<comment type="caution">
    <text evidence="8">The sequence shown here is derived from an EMBL/GenBank/DDBJ whole genome shotgun (WGS) entry which is preliminary data.</text>
</comment>
<comment type="function">
    <text evidence="7">Functions as a peptidoglycan terminase that cleaves nascent peptidoglycan strands endolytically to terminate their elongation.</text>
</comment>
<keyword evidence="3 7" id="KW-1133">Transmembrane helix</keyword>
<sequence>MNKIRYNLVRKKLLLSCVVLIAGLVLAVNALWSYFLSPTSNKAERSVFVISQGESLSSIAQRLEKNGFIRNSLVFKLYLRLHNQEKNIQSGDFKLIRSFSMEELVGELTHGVLDKWVRIVEGLRKEEIAIILEKELGISQKDFLSLAQEGYMFPDTYLLPVDASALDIVDILKDNFDAKFDSQLENQIPQSGLTKDQIVTLASIVEREARDNEQREIIAGILLKRLAEGMPLETDATVQYALGYDAKNNTWWRKNITREDLESDSPYNTRKFAGLPPGPICNPGLSAIKAVLNPKSTPYWFYAHDDQGKAYYGVTLEEHNQNVANYLR</sequence>
<dbReference type="Pfam" id="PF02618">
    <property type="entry name" value="YceG"/>
    <property type="match status" value="1"/>
</dbReference>
<evidence type="ECO:0000256" key="2">
    <source>
        <dbReference type="ARBA" id="ARBA00022692"/>
    </source>
</evidence>
<evidence type="ECO:0000313" key="8">
    <source>
        <dbReference type="EMBL" id="OGY28681.1"/>
    </source>
</evidence>
<dbReference type="GO" id="GO:0071555">
    <property type="term" value="P:cell wall organization"/>
    <property type="evidence" value="ECO:0007669"/>
    <property type="project" value="UniProtKB-KW"/>
</dbReference>
<dbReference type="EMBL" id="MHCX01000045">
    <property type="protein sequence ID" value="OGY28681.1"/>
    <property type="molecule type" value="Genomic_DNA"/>
</dbReference>
<dbReference type="PANTHER" id="PTHR30518">
    <property type="entry name" value="ENDOLYTIC MUREIN TRANSGLYCOSYLASE"/>
    <property type="match status" value="1"/>
</dbReference>
<comment type="similarity">
    <text evidence="7">Belongs to the transglycosylase MltG family.</text>
</comment>
<dbReference type="InterPro" id="IPR003770">
    <property type="entry name" value="MLTG-like"/>
</dbReference>
<dbReference type="HAMAP" id="MF_02065">
    <property type="entry name" value="MltG"/>
    <property type="match status" value="1"/>
</dbReference>
<evidence type="ECO:0000256" key="7">
    <source>
        <dbReference type="HAMAP-Rule" id="MF_02065"/>
    </source>
</evidence>
<dbReference type="PANTHER" id="PTHR30518:SF2">
    <property type="entry name" value="ENDOLYTIC MUREIN TRANSGLYCOSYLASE"/>
    <property type="match status" value="1"/>
</dbReference>
<evidence type="ECO:0000256" key="6">
    <source>
        <dbReference type="ARBA" id="ARBA00023316"/>
    </source>
</evidence>
<keyword evidence="2 7" id="KW-0812">Transmembrane</keyword>
<dbReference type="AlphaFoldDB" id="A0A1G1WM52"/>
<keyword evidence="5 7" id="KW-0456">Lyase</keyword>
<name>A0A1G1WM52_9BACT</name>
<gene>
    <name evidence="7" type="primary">mltG</name>
    <name evidence="8" type="ORF">A3J50_01025</name>
</gene>
<evidence type="ECO:0000256" key="5">
    <source>
        <dbReference type="ARBA" id="ARBA00023239"/>
    </source>
</evidence>
<evidence type="ECO:0000256" key="4">
    <source>
        <dbReference type="ARBA" id="ARBA00023136"/>
    </source>
</evidence>
<keyword evidence="1 7" id="KW-1003">Cell membrane</keyword>
<accession>A0A1G1WM52</accession>
<keyword evidence="4 7" id="KW-0472">Membrane</keyword>
<evidence type="ECO:0000256" key="1">
    <source>
        <dbReference type="ARBA" id="ARBA00022475"/>
    </source>
</evidence>
<keyword evidence="6 7" id="KW-0961">Cell wall biogenesis/degradation</keyword>
<dbReference type="Gene3D" id="3.30.1490.480">
    <property type="entry name" value="Endolytic murein transglycosylase"/>
    <property type="match status" value="1"/>
</dbReference>
<reference evidence="8 9" key="1">
    <citation type="journal article" date="2016" name="Nat. Commun.">
        <title>Thousands of microbial genomes shed light on interconnected biogeochemical processes in an aquifer system.</title>
        <authorList>
            <person name="Anantharaman K."/>
            <person name="Brown C.T."/>
            <person name="Hug L.A."/>
            <person name="Sharon I."/>
            <person name="Castelle C.J."/>
            <person name="Probst A.J."/>
            <person name="Thomas B.C."/>
            <person name="Singh A."/>
            <person name="Wilkins M.J."/>
            <person name="Karaoz U."/>
            <person name="Brodie E.L."/>
            <person name="Williams K.H."/>
            <person name="Hubbard S.S."/>
            <person name="Banfield J.F."/>
        </authorList>
    </citation>
    <scope>NUCLEOTIDE SEQUENCE [LARGE SCALE GENOMIC DNA]</scope>
</reference>
<proteinExistence type="inferred from homology"/>
<dbReference type="GO" id="GO:0005886">
    <property type="term" value="C:plasma membrane"/>
    <property type="evidence" value="ECO:0007669"/>
    <property type="project" value="UniProtKB-UniRule"/>
</dbReference>
<dbReference type="NCBIfam" id="TIGR00247">
    <property type="entry name" value="endolytic transglycosylase MltG"/>
    <property type="match status" value="1"/>
</dbReference>
<protein>
    <recommendedName>
        <fullName evidence="7">Endolytic murein transglycosylase</fullName>
        <ecNumber evidence="7">4.2.2.29</ecNumber>
    </recommendedName>
    <alternativeName>
        <fullName evidence="7">Peptidoglycan lytic transglycosylase</fullName>
    </alternativeName>
    <alternativeName>
        <fullName evidence="7">Peptidoglycan polymerization terminase</fullName>
    </alternativeName>
</protein>
<evidence type="ECO:0000256" key="3">
    <source>
        <dbReference type="ARBA" id="ARBA00022989"/>
    </source>
</evidence>
<dbReference type="Proteomes" id="UP000177821">
    <property type="component" value="Unassembled WGS sequence"/>
</dbReference>
<evidence type="ECO:0000313" key="9">
    <source>
        <dbReference type="Proteomes" id="UP000177821"/>
    </source>
</evidence>
<organism evidence="8 9">
    <name type="scientific">Candidatus Woykebacteria bacterium RIFCSPHIGHO2_02_FULL_43_16b</name>
    <dbReference type="NCBI Taxonomy" id="1802601"/>
    <lineage>
        <taxon>Bacteria</taxon>
        <taxon>Candidatus Woykeibacteriota</taxon>
    </lineage>
</organism>
<dbReference type="EC" id="4.2.2.29" evidence="7"/>
<dbReference type="GO" id="GO:0008932">
    <property type="term" value="F:lytic endotransglycosylase activity"/>
    <property type="evidence" value="ECO:0007669"/>
    <property type="project" value="UniProtKB-UniRule"/>
</dbReference>
<feature type="site" description="Important for catalytic activity" evidence="7">
    <location>
        <position position="208"/>
    </location>
</feature>
<comment type="catalytic activity">
    <reaction evidence="7">
        <text>a peptidoglycan chain = a peptidoglycan chain with N-acetyl-1,6-anhydromuramyl-[peptide] at the reducing end + a peptidoglycan chain with N-acetylglucosamine at the non-reducing end.</text>
        <dbReference type="EC" id="4.2.2.29"/>
    </reaction>
</comment>
<dbReference type="GO" id="GO:0009252">
    <property type="term" value="P:peptidoglycan biosynthetic process"/>
    <property type="evidence" value="ECO:0007669"/>
    <property type="project" value="UniProtKB-UniRule"/>
</dbReference>
<dbReference type="CDD" id="cd08010">
    <property type="entry name" value="MltG_like"/>
    <property type="match status" value="1"/>
</dbReference>